<organism evidence="1 2">
    <name type="scientific">Leptospira kirschneri str. H1</name>
    <dbReference type="NCBI Taxonomy" id="1049966"/>
    <lineage>
        <taxon>Bacteria</taxon>
        <taxon>Pseudomonadati</taxon>
        <taxon>Spirochaetota</taxon>
        <taxon>Spirochaetia</taxon>
        <taxon>Leptospirales</taxon>
        <taxon>Leptospiraceae</taxon>
        <taxon>Leptospira</taxon>
    </lineage>
</organism>
<evidence type="ECO:0000313" key="2">
    <source>
        <dbReference type="Proteomes" id="UP000006253"/>
    </source>
</evidence>
<reference evidence="1 2" key="1">
    <citation type="submission" date="2012-10" db="EMBL/GenBank/DDBJ databases">
        <authorList>
            <person name="Harkins D.M."/>
            <person name="Durkin A.S."/>
            <person name="Brinkac L.M."/>
            <person name="Selengut J.D."/>
            <person name="Sanka R."/>
            <person name="DePew J."/>
            <person name="Purushe J."/>
            <person name="Peacock S.J."/>
            <person name="Thaipadungpanit J."/>
            <person name="Wuthiekanun V.W."/>
            <person name="Day N.P."/>
            <person name="Vinetz J.M."/>
            <person name="Sutton G.G."/>
            <person name="Nelson W.C."/>
            <person name="Fouts D.E."/>
        </authorList>
    </citation>
    <scope>NUCLEOTIDE SEQUENCE [LARGE SCALE GENOMIC DNA]</scope>
    <source>
        <strain evidence="1 2">H1</strain>
    </source>
</reference>
<gene>
    <name evidence="1" type="ORF">LEP1GSC081_2647</name>
</gene>
<accession>A0A0E2B647</accession>
<dbReference type="EMBL" id="AHMY02000022">
    <property type="protein sequence ID" value="EKO16660.1"/>
    <property type="molecule type" value="Genomic_DNA"/>
</dbReference>
<sequence length="46" mass="5316">MNVWCKGTHLQSVEFPHLFFTEKSSYYKNLTSNSCSISSSDNIQKK</sequence>
<name>A0A0E2B647_9LEPT</name>
<dbReference type="Proteomes" id="UP000006253">
    <property type="component" value="Unassembled WGS sequence"/>
</dbReference>
<proteinExistence type="predicted"/>
<evidence type="ECO:0000313" key="1">
    <source>
        <dbReference type="EMBL" id="EKO16660.1"/>
    </source>
</evidence>
<comment type="caution">
    <text evidence="1">The sequence shown here is derived from an EMBL/GenBank/DDBJ whole genome shotgun (WGS) entry which is preliminary data.</text>
</comment>
<protein>
    <submittedName>
        <fullName evidence="1">Uncharacterized protein</fullName>
    </submittedName>
</protein>
<dbReference type="AlphaFoldDB" id="A0A0E2B647"/>